<evidence type="ECO:0000313" key="1">
    <source>
        <dbReference type="EMBL" id="OHS99978.1"/>
    </source>
</evidence>
<reference evidence="1" key="1">
    <citation type="submission" date="2016-10" db="EMBL/GenBank/DDBJ databases">
        <authorList>
            <person name="Benchimol M."/>
            <person name="Almeida L.G."/>
            <person name="Vasconcelos A.T."/>
            <person name="Perreira-Neves A."/>
            <person name="Rosa I.A."/>
            <person name="Tasca T."/>
            <person name="Bogo M.R."/>
            <person name="de Souza W."/>
        </authorList>
    </citation>
    <scope>NUCLEOTIDE SEQUENCE [LARGE SCALE GENOMIC DNA]</scope>
    <source>
        <strain evidence="1">K</strain>
    </source>
</reference>
<accession>A0A1J4JLL9</accession>
<dbReference type="EMBL" id="MLAK01000978">
    <property type="protein sequence ID" value="OHS99978.1"/>
    <property type="molecule type" value="Genomic_DNA"/>
</dbReference>
<keyword evidence="2" id="KW-1185">Reference proteome</keyword>
<comment type="caution">
    <text evidence="1">The sequence shown here is derived from an EMBL/GenBank/DDBJ whole genome shotgun (WGS) entry which is preliminary data.</text>
</comment>
<protein>
    <recommendedName>
        <fullName evidence="3">Nucleoplasmin-like domain-containing protein</fullName>
    </recommendedName>
</protein>
<evidence type="ECO:0000313" key="2">
    <source>
        <dbReference type="Proteomes" id="UP000179807"/>
    </source>
</evidence>
<name>A0A1J4JLL9_9EUKA</name>
<proteinExistence type="predicted"/>
<dbReference type="GeneID" id="94843817"/>
<organism evidence="1 2">
    <name type="scientific">Tritrichomonas foetus</name>
    <dbReference type="NCBI Taxonomy" id="1144522"/>
    <lineage>
        <taxon>Eukaryota</taxon>
        <taxon>Metamonada</taxon>
        <taxon>Parabasalia</taxon>
        <taxon>Tritrichomonadida</taxon>
        <taxon>Tritrichomonadidae</taxon>
        <taxon>Tritrichomonas</taxon>
    </lineage>
</organism>
<dbReference type="AlphaFoldDB" id="A0A1J4JLL9"/>
<gene>
    <name evidence="1" type="ORF">TRFO_33503</name>
</gene>
<evidence type="ECO:0008006" key="3">
    <source>
        <dbReference type="Google" id="ProtNLM"/>
    </source>
</evidence>
<dbReference type="Proteomes" id="UP000179807">
    <property type="component" value="Unassembled WGS sequence"/>
</dbReference>
<dbReference type="RefSeq" id="XP_068353115.1">
    <property type="nucleotide sequence ID" value="XM_068509113.1"/>
</dbReference>
<sequence length="116" mass="13007">MDENQEHNFPIHQCSDIIQPDTPFSIESKGHIRIEQLSILSDDESLNGSRVTVMAHVLANTSDRRQIAMDVAISSFIIGRDYDQPMNLVISPTDKCTLTIVETQVPIQILYSCFTG</sequence>
<dbReference type="VEuPathDB" id="TrichDB:TRFO_33503"/>